<dbReference type="CDD" id="cd04301">
    <property type="entry name" value="NAT_SF"/>
    <property type="match status" value="1"/>
</dbReference>
<name>A0ABS2FIA8_9CLOT</name>
<evidence type="ECO:0000313" key="4">
    <source>
        <dbReference type="EMBL" id="MBM6820280.1"/>
    </source>
</evidence>
<dbReference type="InterPro" id="IPR000182">
    <property type="entry name" value="GNAT_dom"/>
</dbReference>
<dbReference type="Proteomes" id="UP000767334">
    <property type="component" value="Unassembled WGS sequence"/>
</dbReference>
<accession>A0ABS2FIA8</accession>
<feature type="domain" description="N-acetyltransferase" evidence="3">
    <location>
        <begin position="1"/>
        <end position="142"/>
    </location>
</feature>
<evidence type="ECO:0000256" key="2">
    <source>
        <dbReference type="ARBA" id="ARBA00023315"/>
    </source>
</evidence>
<dbReference type="Pfam" id="PF13673">
    <property type="entry name" value="Acetyltransf_10"/>
    <property type="match status" value="1"/>
</dbReference>
<keyword evidence="2 4" id="KW-0012">Acyltransferase</keyword>
<reference evidence="4 5" key="1">
    <citation type="journal article" date="2021" name="Sci. Rep.">
        <title>The distribution of antibiotic resistance genes in chicken gut microbiota commensals.</title>
        <authorList>
            <person name="Juricova H."/>
            <person name="Matiasovicova J."/>
            <person name="Kubasova T."/>
            <person name="Cejkova D."/>
            <person name="Rychlik I."/>
        </authorList>
    </citation>
    <scope>NUCLEOTIDE SEQUENCE [LARGE SCALE GENOMIC DNA]</scope>
    <source>
        <strain evidence="4 5">An435</strain>
    </source>
</reference>
<evidence type="ECO:0000256" key="1">
    <source>
        <dbReference type="ARBA" id="ARBA00022679"/>
    </source>
</evidence>
<proteinExistence type="predicted"/>
<evidence type="ECO:0000259" key="3">
    <source>
        <dbReference type="PROSITE" id="PS51186"/>
    </source>
</evidence>
<dbReference type="InterPro" id="IPR016181">
    <property type="entry name" value="Acyl_CoA_acyltransferase"/>
</dbReference>
<dbReference type="PANTHER" id="PTHR43800:SF1">
    <property type="entry name" value="PEPTIDYL-LYSINE N-ACETYLTRANSFERASE YJAB"/>
    <property type="match status" value="1"/>
</dbReference>
<keyword evidence="5" id="KW-1185">Reference proteome</keyword>
<dbReference type="PROSITE" id="PS51186">
    <property type="entry name" value="GNAT"/>
    <property type="match status" value="1"/>
</dbReference>
<gene>
    <name evidence="4" type="ORF">H6A19_13190</name>
</gene>
<organism evidence="4 5">
    <name type="scientific">Clostridium saudiense</name>
    <dbReference type="NCBI Taxonomy" id="1414720"/>
    <lineage>
        <taxon>Bacteria</taxon>
        <taxon>Bacillati</taxon>
        <taxon>Bacillota</taxon>
        <taxon>Clostridia</taxon>
        <taxon>Eubacteriales</taxon>
        <taxon>Clostridiaceae</taxon>
        <taxon>Clostridium</taxon>
    </lineage>
</organism>
<dbReference type="Gene3D" id="3.40.630.30">
    <property type="match status" value="1"/>
</dbReference>
<dbReference type="SUPFAM" id="SSF55729">
    <property type="entry name" value="Acyl-CoA N-acyltransferases (Nat)"/>
    <property type="match status" value="1"/>
</dbReference>
<comment type="caution">
    <text evidence="4">The sequence shown here is derived from an EMBL/GenBank/DDBJ whole genome shotgun (WGS) entry which is preliminary data.</text>
</comment>
<protein>
    <submittedName>
        <fullName evidence="4">N-acetyltransferase</fullName>
        <ecNumber evidence="4">2.3.1.-</ecNumber>
    </submittedName>
</protein>
<dbReference type="RefSeq" id="WP_204572519.1">
    <property type="nucleotide sequence ID" value="NZ_JACJLL010000099.1"/>
</dbReference>
<sequence length="145" mass="17520">MIKEFKIENLEEVMEIWLQNNINAHDFIEKEYWINNFDLVKKLLPDAKVYIFQEDNIIKGFIGVIEDGYIAGLFVKEKYQREGIGEKLIKYIKPKYNQLKLDVYSKNKNAIKFYLKNNFKIVNEKNNEDTNELEYEMIFSKNRYN</sequence>
<dbReference type="GO" id="GO:0016746">
    <property type="term" value="F:acyltransferase activity"/>
    <property type="evidence" value="ECO:0007669"/>
    <property type="project" value="UniProtKB-KW"/>
</dbReference>
<evidence type="ECO:0000313" key="5">
    <source>
        <dbReference type="Proteomes" id="UP000767334"/>
    </source>
</evidence>
<keyword evidence="1 4" id="KW-0808">Transferase</keyword>
<dbReference type="EMBL" id="JACJLL010000099">
    <property type="protein sequence ID" value="MBM6820280.1"/>
    <property type="molecule type" value="Genomic_DNA"/>
</dbReference>
<dbReference type="EC" id="2.3.1.-" evidence="4"/>
<dbReference type="NCBIfam" id="NF007853">
    <property type="entry name" value="PRK10562.1"/>
    <property type="match status" value="1"/>
</dbReference>
<dbReference type="PANTHER" id="PTHR43800">
    <property type="entry name" value="PEPTIDYL-LYSINE N-ACETYLTRANSFERASE YJAB"/>
    <property type="match status" value="1"/>
</dbReference>